<keyword evidence="2" id="KW-1185">Reference proteome</keyword>
<reference evidence="1 2" key="1">
    <citation type="journal article" date="2022" name="Allergy">
        <title>Genome assembly and annotation of Periplaneta americana reveal a comprehensive cockroach allergen profile.</title>
        <authorList>
            <person name="Wang L."/>
            <person name="Xiong Q."/>
            <person name="Saelim N."/>
            <person name="Wang L."/>
            <person name="Nong W."/>
            <person name="Wan A.T."/>
            <person name="Shi M."/>
            <person name="Liu X."/>
            <person name="Cao Q."/>
            <person name="Hui J.H.L."/>
            <person name="Sookrung N."/>
            <person name="Leung T.F."/>
            <person name="Tungtrongchitr A."/>
            <person name="Tsui S.K.W."/>
        </authorList>
    </citation>
    <scope>NUCLEOTIDE SEQUENCE [LARGE SCALE GENOMIC DNA]</scope>
    <source>
        <strain evidence="1">PWHHKU_190912</strain>
    </source>
</reference>
<gene>
    <name evidence="1" type="ORF">ANN_19457</name>
</gene>
<evidence type="ECO:0000313" key="1">
    <source>
        <dbReference type="EMBL" id="KAJ4430866.1"/>
    </source>
</evidence>
<dbReference type="EMBL" id="JAJSOF020000031">
    <property type="protein sequence ID" value="KAJ4430866.1"/>
    <property type="molecule type" value="Genomic_DNA"/>
</dbReference>
<evidence type="ECO:0000313" key="2">
    <source>
        <dbReference type="Proteomes" id="UP001148838"/>
    </source>
</evidence>
<dbReference type="PANTHER" id="PTHR10773">
    <property type="entry name" value="DNA-DIRECTED RNA POLYMERASES I, II, AND III SUBUNIT RPABC2"/>
    <property type="match status" value="1"/>
</dbReference>
<name>A0ABQ8SB24_PERAM</name>
<sequence length="199" mass="23825">MDHISSFKPRQSHYSIRDNPQKLYLPETLTIKDMHKMFLGSYKINAPYKVYWRIFKEKFNISFGWPRSDTCTQCDTLNQQINTTTNNDDKVNFIDKRQLHLSKAESFYRLKRLYKQRAQMNLATVLSFDFMQNLPISHLESNILYYSRQLWLYIFGVHNLADDRVTLLTYHEGVAKKGQCEVTSMLFRYLKEENDLNRN</sequence>
<dbReference type="PANTHER" id="PTHR10773:SF19">
    <property type="match status" value="1"/>
</dbReference>
<protein>
    <submittedName>
        <fullName evidence="1">Uncharacterized protein</fullName>
    </submittedName>
</protein>
<dbReference type="Proteomes" id="UP001148838">
    <property type="component" value="Unassembled WGS sequence"/>
</dbReference>
<proteinExistence type="predicted"/>
<comment type="caution">
    <text evidence="1">The sequence shown here is derived from an EMBL/GenBank/DDBJ whole genome shotgun (WGS) entry which is preliminary data.</text>
</comment>
<accession>A0ABQ8SB24</accession>
<organism evidence="1 2">
    <name type="scientific">Periplaneta americana</name>
    <name type="common">American cockroach</name>
    <name type="synonym">Blatta americana</name>
    <dbReference type="NCBI Taxonomy" id="6978"/>
    <lineage>
        <taxon>Eukaryota</taxon>
        <taxon>Metazoa</taxon>
        <taxon>Ecdysozoa</taxon>
        <taxon>Arthropoda</taxon>
        <taxon>Hexapoda</taxon>
        <taxon>Insecta</taxon>
        <taxon>Pterygota</taxon>
        <taxon>Neoptera</taxon>
        <taxon>Polyneoptera</taxon>
        <taxon>Dictyoptera</taxon>
        <taxon>Blattodea</taxon>
        <taxon>Blattoidea</taxon>
        <taxon>Blattidae</taxon>
        <taxon>Blattinae</taxon>
        <taxon>Periplaneta</taxon>
    </lineage>
</organism>